<accession>Q1K152</accession>
<dbReference type="NCBIfam" id="TIGR02195">
    <property type="entry name" value="heptsyl_trn_II"/>
    <property type="match status" value="1"/>
</dbReference>
<dbReference type="CDD" id="cd03789">
    <property type="entry name" value="GT9_LPS_heptosyltransferase"/>
    <property type="match status" value="1"/>
</dbReference>
<evidence type="ECO:0000256" key="2">
    <source>
        <dbReference type="ARBA" id="ARBA00022679"/>
    </source>
</evidence>
<dbReference type="Gene3D" id="3.40.50.2000">
    <property type="entry name" value="Glycogen Phosphorylase B"/>
    <property type="match status" value="2"/>
</dbReference>
<evidence type="ECO:0000256" key="3">
    <source>
        <dbReference type="ARBA" id="ARBA00043995"/>
    </source>
</evidence>
<organism evidence="6 7">
    <name type="scientific">Desulfuromonas acetoxidans (strain DSM 684 / 11070)</name>
    <dbReference type="NCBI Taxonomy" id="281689"/>
    <lineage>
        <taxon>Bacteria</taxon>
        <taxon>Pseudomonadati</taxon>
        <taxon>Thermodesulfobacteriota</taxon>
        <taxon>Desulfuromonadia</taxon>
        <taxon>Desulfuromonadales</taxon>
        <taxon>Desulfuromonadaceae</taxon>
        <taxon>Desulfuromonas</taxon>
    </lineage>
</organism>
<dbReference type="AlphaFoldDB" id="Q1K152"/>
<evidence type="ECO:0000313" key="7">
    <source>
        <dbReference type="Proteomes" id="UP000005695"/>
    </source>
</evidence>
<dbReference type="Pfam" id="PF01075">
    <property type="entry name" value="Glyco_transf_9"/>
    <property type="match status" value="1"/>
</dbReference>
<dbReference type="FunFam" id="3.40.50.2000:FF:000023">
    <property type="entry name" value="ADP-heptose--LPS heptosyltransferase II"/>
    <property type="match status" value="1"/>
</dbReference>
<keyword evidence="2" id="KW-0808">Transferase</keyword>
<comment type="caution">
    <text evidence="6">The sequence shown here is derived from an EMBL/GenBank/DDBJ whole genome shotgun (WGS) entry which is preliminary data.</text>
</comment>
<keyword evidence="7" id="KW-1185">Reference proteome</keyword>
<dbReference type="GO" id="GO:0008713">
    <property type="term" value="F:ADP-heptose-lipopolysaccharide heptosyltransferase activity"/>
    <property type="evidence" value="ECO:0007669"/>
    <property type="project" value="UniProtKB-EC"/>
</dbReference>
<comment type="catalytic activity">
    <reaction evidence="5">
        <text>an L-alpha-D-Hep-(1-&gt;5)-[alpha-Kdo-(2-&gt;4)]-alpha-Kdo-(2-&gt;6)-lipid A + ADP-L-glycero-beta-D-manno-heptose = an L-alpha-D-Hep-(1-&gt;3)-L-alpha-D-Hep-(1-&gt;5)-[alpha-Kdo-(2-&gt;4)]-alpha-Kdo-(2-&gt;6)-lipid A + ADP + H(+)</text>
        <dbReference type="Rhea" id="RHEA:74071"/>
        <dbReference type="ChEBI" id="CHEBI:15378"/>
        <dbReference type="ChEBI" id="CHEBI:61506"/>
        <dbReference type="ChEBI" id="CHEBI:193068"/>
        <dbReference type="ChEBI" id="CHEBI:193069"/>
        <dbReference type="ChEBI" id="CHEBI:456216"/>
        <dbReference type="EC" id="2.4.99.24"/>
    </reaction>
</comment>
<protein>
    <recommendedName>
        <fullName evidence="4">lipopolysaccharide heptosyltransferase II</fullName>
        <ecNumber evidence="4">2.4.99.24</ecNumber>
    </recommendedName>
</protein>
<proteinExistence type="inferred from homology"/>
<name>Q1K152_DESA6</name>
<evidence type="ECO:0000256" key="1">
    <source>
        <dbReference type="ARBA" id="ARBA00022676"/>
    </source>
</evidence>
<dbReference type="InterPro" id="IPR051199">
    <property type="entry name" value="LPS_LOS_Heptosyltrfase"/>
</dbReference>
<reference evidence="6" key="2">
    <citation type="submission" date="2006-05" db="EMBL/GenBank/DDBJ databases">
        <title>Sequencing of the draft genome and assembly of Desulfuromonas acetoxidans DSM 684.</title>
        <authorList>
            <consortium name="US DOE Joint Genome Institute (JGI-PGF)"/>
            <person name="Copeland A."/>
            <person name="Lucas S."/>
            <person name="Lapidus A."/>
            <person name="Barry K."/>
            <person name="Detter J.C."/>
            <person name="Glavina del Rio T."/>
            <person name="Hammon N."/>
            <person name="Israni S."/>
            <person name="Dalin E."/>
            <person name="Tice H."/>
            <person name="Bruce D."/>
            <person name="Pitluck S."/>
            <person name="Richardson P."/>
        </authorList>
    </citation>
    <scope>NUCLEOTIDE SEQUENCE [LARGE SCALE GENOMIC DNA]</scope>
    <source>
        <strain evidence="6">DSM 684</strain>
    </source>
</reference>
<dbReference type="Proteomes" id="UP000005695">
    <property type="component" value="Unassembled WGS sequence"/>
</dbReference>
<keyword evidence="1" id="KW-0328">Glycosyltransferase</keyword>
<dbReference type="EC" id="2.4.99.24" evidence="4"/>
<dbReference type="InterPro" id="IPR011910">
    <property type="entry name" value="RfaF"/>
</dbReference>
<comment type="similarity">
    <text evidence="3">Belongs to the glycosyltransferase 9 family.</text>
</comment>
<dbReference type="PANTHER" id="PTHR30160">
    <property type="entry name" value="TETRAACYLDISACCHARIDE 4'-KINASE-RELATED"/>
    <property type="match status" value="1"/>
</dbReference>
<dbReference type="SUPFAM" id="SSF53756">
    <property type="entry name" value="UDP-Glycosyltransferase/glycogen phosphorylase"/>
    <property type="match status" value="1"/>
</dbReference>
<dbReference type="GO" id="GO:0009244">
    <property type="term" value="P:lipopolysaccharide core region biosynthetic process"/>
    <property type="evidence" value="ECO:0007669"/>
    <property type="project" value="TreeGrafter"/>
</dbReference>
<sequence>MSKTCLTSQQPQRIVVRGTNWIGDAVMTTPALSALRACYPEAEIVMLANPLVAELFRVHPAIDRVMVYDRKGRHKGVGGFLTMANELRREKFDLAVLLQNAIEAALLAFVARIPCRAGYTTDGRRLLLNAPVTVTAADKLLHHTDYYLQLLGRLGIEGGDGRLCLTIDEQEQAWAESILGDERVIAVNPGAAYGSAKRWIPERFAEVADQLAARYQSRILLTGGPGESEIGQDIAAAMNHDVINMVGQTTVRQVMALLANSRLLVTNDSGPMHVASAFDIPIVAVFGSTDHTTTCPASERVRIVRKETDCAPCLLRQCPTDHRCMTAIEASDVIEAACELLEK</sequence>
<dbReference type="RefSeq" id="WP_005999324.1">
    <property type="nucleotide sequence ID" value="NZ_AAEW02000006.1"/>
</dbReference>
<gene>
    <name evidence="6" type="ORF">Dace_1620</name>
</gene>
<evidence type="ECO:0000313" key="6">
    <source>
        <dbReference type="EMBL" id="EAT16156.1"/>
    </source>
</evidence>
<reference evidence="6" key="1">
    <citation type="submission" date="2006-05" db="EMBL/GenBank/DDBJ databases">
        <title>Annotation of the draft genome assembly of Desulfuromonas acetoxidans DSM 684.</title>
        <authorList>
            <consortium name="US DOE Joint Genome Institute (JGI-ORNL)"/>
            <person name="Larimer F."/>
            <person name="Land M."/>
            <person name="Hauser L."/>
        </authorList>
    </citation>
    <scope>NUCLEOTIDE SEQUENCE [LARGE SCALE GENOMIC DNA]</scope>
    <source>
        <strain evidence="6">DSM 684</strain>
    </source>
</reference>
<evidence type="ECO:0000256" key="5">
    <source>
        <dbReference type="ARBA" id="ARBA00047503"/>
    </source>
</evidence>
<dbReference type="GO" id="GO:0005829">
    <property type="term" value="C:cytosol"/>
    <property type="evidence" value="ECO:0007669"/>
    <property type="project" value="TreeGrafter"/>
</dbReference>
<dbReference type="PANTHER" id="PTHR30160:SF7">
    <property type="entry name" value="ADP-HEPTOSE--LPS HEPTOSYLTRANSFERASE 2"/>
    <property type="match status" value="1"/>
</dbReference>
<dbReference type="InterPro" id="IPR002201">
    <property type="entry name" value="Glyco_trans_9"/>
</dbReference>
<evidence type="ECO:0000256" key="4">
    <source>
        <dbReference type="ARBA" id="ARBA00044042"/>
    </source>
</evidence>
<dbReference type="EMBL" id="AAEW02000006">
    <property type="protein sequence ID" value="EAT16156.1"/>
    <property type="molecule type" value="Genomic_DNA"/>
</dbReference>